<evidence type="ECO:0000256" key="1">
    <source>
        <dbReference type="ARBA" id="ARBA00001946"/>
    </source>
</evidence>
<comment type="catalytic activity">
    <reaction evidence="10">
        <text>8-oxo-dGTP + H2O = 8-oxo-dGMP + diphosphate + H(+)</text>
        <dbReference type="Rhea" id="RHEA:31575"/>
        <dbReference type="ChEBI" id="CHEBI:15377"/>
        <dbReference type="ChEBI" id="CHEBI:15378"/>
        <dbReference type="ChEBI" id="CHEBI:33019"/>
        <dbReference type="ChEBI" id="CHEBI:63224"/>
        <dbReference type="ChEBI" id="CHEBI:77896"/>
        <dbReference type="EC" id="3.6.1.55"/>
    </reaction>
</comment>
<comment type="similarity">
    <text evidence="2 12">Belongs to the Nudix hydrolase family.</text>
</comment>
<proteinExistence type="inferred from homology"/>
<dbReference type="PROSITE" id="PS00893">
    <property type="entry name" value="NUDIX_BOX"/>
    <property type="match status" value="1"/>
</dbReference>
<evidence type="ECO:0000256" key="12">
    <source>
        <dbReference type="RuleBase" id="RU003476"/>
    </source>
</evidence>
<keyword evidence="8" id="KW-0460">Magnesium</keyword>
<evidence type="ECO:0000256" key="8">
    <source>
        <dbReference type="ARBA" id="ARBA00022842"/>
    </source>
</evidence>
<keyword evidence="4" id="KW-0235">DNA replication</keyword>
<keyword evidence="6" id="KW-0227">DNA damage</keyword>
<evidence type="ECO:0000256" key="3">
    <source>
        <dbReference type="ARBA" id="ARBA00022457"/>
    </source>
</evidence>
<dbReference type="InterPro" id="IPR020476">
    <property type="entry name" value="Nudix_hydrolase"/>
</dbReference>
<organism evidence="14 15">
    <name type="scientific">Brevibacterium casei</name>
    <dbReference type="NCBI Taxonomy" id="33889"/>
    <lineage>
        <taxon>Bacteria</taxon>
        <taxon>Bacillati</taxon>
        <taxon>Actinomycetota</taxon>
        <taxon>Actinomycetes</taxon>
        <taxon>Micrococcales</taxon>
        <taxon>Brevibacteriaceae</taxon>
        <taxon>Brevibacterium</taxon>
    </lineage>
</organism>
<evidence type="ECO:0000256" key="2">
    <source>
        <dbReference type="ARBA" id="ARBA00005582"/>
    </source>
</evidence>
<dbReference type="SUPFAM" id="SSF55811">
    <property type="entry name" value="Nudix"/>
    <property type="match status" value="1"/>
</dbReference>
<dbReference type="GO" id="GO:0044716">
    <property type="term" value="F:8-oxo-GDP phosphatase activity"/>
    <property type="evidence" value="ECO:0007669"/>
    <property type="project" value="TreeGrafter"/>
</dbReference>
<dbReference type="EMBL" id="NCWY01000001">
    <property type="protein sequence ID" value="PAK97264.1"/>
    <property type="molecule type" value="Genomic_DNA"/>
</dbReference>
<reference evidence="14 15" key="1">
    <citation type="submission" date="2017-04" db="EMBL/GenBank/DDBJ databases">
        <title>Kefir bacterial isolates.</title>
        <authorList>
            <person name="Kim Y."/>
            <person name="Blasche S."/>
            <person name="Patil K.R."/>
        </authorList>
    </citation>
    <scope>NUCLEOTIDE SEQUENCE [LARGE SCALE GENOMIC DNA]</scope>
    <source>
        <strain evidence="14 15">OG2</strain>
    </source>
</reference>
<comment type="caution">
    <text evidence="14">The sequence shown here is derived from an EMBL/GenBank/DDBJ whole genome shotgun (WGS) entry which is preliminary data.</text>
</comment>
<evidence type="ECO:0000256" key="9">
    <source>
        <dbReference type="ARBA" id="ARBA00023204"/>
    </source>
</evidence>
<dbReference type="GO" id="GO:0006260">
    <property type="term" value="P:DNA replication"/>
    <property type="evidence" value="ECO:0007669"/>
    <property type="project" value="UniProtKB-KW"/>
</dbReference>
<evidence type="ECO:0000259" key="13">
    <source>
        <dbReference type="PROSITE" id="PS51462"/>
    </source>
</evidence>
<dbReference type="AlphaFoldDB" id="A0A269ZHJ8"/>
<dbReference type="PRINTS" id="PR00502">
    <property type="entry name" value="NUDIXFAMILY"/>
</dbReference>
<sequence length="144" mass="15500">MPNALRVVAAVISHGDRVLACRRNQDKAAGGKWEFPGGKVEAGETDQVALARELSEELGLNNVVVGDLVSRSTSNGSDQSIELACYWVRATRLPVASSDHDSLRWCSVDELSSLDWANADKDAIKELQALGSLTTGSRFDRANS</sequence>
<dbReference type="RefSeq" id="WP_095375200.1">
    <property type="nucleotide sequence ID" value="NZ_CP065629.1"/>
</dbReference>
<dbReference type="InterPro" id="IPR015797">
    <property type="entry name" value="NUDIX_hydrolase-like_dom_sf"/>
</dbReference>
<dbReference type="Pfam" id="PF00293">
    <property type="entry name" value="NUDIX"/>
    <property type="match status" value="1"/>
</dbReference>
<comment type="cofactor">
    <cofactor evidence="1">
        <name>Mg(2+)</name>
        <dbReference type="ChEBI" id="CHEBI:18420"/>
    </cofactor>
</comment>
<dbReference type="GO" id="GO:0008413">
    <property type="term" value="F:8-oxo-7,8-dihydroguanosine triphosphate pyrophosphatase activity"/>
    <property type="evidence" value="ECO:0007669"/>
    <property type="project" value="TreeGrafter"/>
</dbReference>
<evidence type="ECO:0000256" key="11">
    <source>
        <dbReference type="ARBA" id="ARBA00038905"/>
    </source>
</evidence>
<evidence type="ECO:0000256" key="5">
    <source>
        <dbReference type="ARBA" id="ARBA00022723"/>
    </source>
</evidence>
<keyword evidence="7 12" id="KW-0378">Hydrolase</keyword>
<dbReference type="EC" id="3.6.1.55" evidence="11"/>
<evidence type="ECO:0000256" key="10">
    <source>
        <dbReference type="ARBA" id="ARBA00035861"/>
    </source>
</evidence>
<name>A0A269ZHJ8_9MICO</name>
<dbReference type="InterPro" id="IPR020084">
    <property type="entry name" value="NUDIX_hydrolase_CS"/>
</dbReference>
<dbReference type="GO" id="GO:0035539">
    <property type="term" value="F:8-oxo-7,8-dihydrodeoxyguanosine triphosphate pyrophosphatase activity"/>
    <property type="evidence" value="ECO:0007669"/>
    <property type="project" value="UniProtKB-EC"/>
</dbReference>
<gene>
    <name evidence="14" type="ORF">B8X04_01405</name>
</gene>
<evidence type="ECO:0000256" key="7">
    <source>
        <dbReference type="ARBA" id="ARBA00022801"/>
    </source>
</evidence>
<evidence type="ECO:0000313" key="14">
    <source>
        <dbReference type="EMBL" id="PAK97264.1"/>
    </source>
</evidence>
<evidence type="ECO:0000256" key="6">
    <source>
        <dbReference type="ARBA" id="ARBA00022763"/>
    </source>
</evidence>
<keyword evidence="5" id="KW-0479">Metal-binding</keyword>
<dbReference type="InterPro" id="IPR047127">
    <property type="entry name" value="MutT-like"/>
</dbReference>
<dbReference type="Gene3D" id="3.90.79.10">
    <property type="entry name" value="Nucleoside Triphosphate Pyrophosphohydrolase"/>
    <property type="match status" value="1"/>
</dbReference>
<evidence type="ECO:0000256" key="4">
    <source>
        <dbReference type="ARBA" id="ARBA00022705"/>
    </source>
</evidence>
<protein>
    <recommendedName>
        <fullName evidence="11">8-oxo-dGTP diphosphatase</fullName>
        <ecNumber evidence="11">3.6.1.55</ecNumber>
    </recommendedName>
</protein>
<dbReference type="PROSITE" id="PS51462">
    <property type="entry name" value="NUDIX"/>
    <property type="match status" value="1"/>
</dbReference>
<dbReference type="GO" id="GO:0044715">
    <property type="term" value="F:8-oxo-dGDP phosphatase activity"/>
    <property type="evidence" value="ECO:0007669"/>
    <property type="project" value="TreeGrafter"/>
</dbReference>
<dbReference type="GeneID" id="99774761"/>
<evidence type="ECO:0000313" key="15">
    <source>
        <dbReference type="Proteomes" id="UP000216867"/>
    </source>
</evidence>
<dbReference type="PANTHER" id="PTHR47707">
    <property type="entry name" value="8-OXO-DGTP DIPHOSPHATASE"/>
    <property type="match status" value="1"/>
</dbReference>
<accession>A0A269ZHJ8</accession>
<dbReference type="CDD" id="cd03425">
    <property type="entry name" value="NUDIX_MutT_NudA_like"/>
    <property type="match status" value="1"/>
</dbReference>
<feature type="domain" description="Nudix hydrolase" evidence="13">
    <location>
        <begin position="2"/>
        <end position="128"/>
    </location>
</feature>
<dbReference type="InterPro" id="IPR000086">
    <property type="entry name" value="NUDIX_hydrolase_dom"/>
</dbReference>
<keyword evidence="9" id="KW-0234">DNA repair</keyword>
<dbReference type="GO" id="GO:0006281">
    <property type="term" value="P:DNA repair"/>
    <property type="evidence" value="ECO:0007669"/>
    <property type="project" value="UniProtKB-KW"/>
</dbReference>
<dbReference type="GO" id="GO:0046872">
    <property type="term" value="F:metal ion binding"/>
    <property type="evidence" value="ECO:0007669"/>
    <property type="project" value="UniProtKB-KW"/>
</dbReference>
<keyword evidence="3" id="KW-0515">Mutator protein</keyword>
<dbReference type="PANTHER" id="PTHR47707:SF1">
    <property type="entry name" value="NUDIX HYDROLASE FAMILY PROTEIN"/>
    <property type="match status" value="1"/>
</dbReference>
<dbReference type="Proteomes" id="UP000216867">
    <property type="component" value="Unassembled WGS sequence"/>
</dbReference>